<evidence type="ECO:0000313" key="2">
    <source>
        <dbReference type="EMBL" id="KAL1212944.1"/>
    </source>
</evidence>
<dbReference type="Pfam" id="PF17921">
    <property type="entry name" value="Integrase_H2C2"/>
    <property type="match status" value="1"/>
</dbReference>
<dbReference type="PANTHER" id="PTHR35046">
    <property type="entry name" value="ZINC KNUCKLE (CCHC-TYPE) FAMILY PROTEIN"/>
    <property type="match status" value="1"/>
</dbReference>
<dbReference type="SUPFAM" id="SSF53098">
    <property type="entry name" value="Ribonuclease H-like"/>
    <property type="match status" value="1"/>
</dbReference>
<name>A0ABD1B2B0_CARAN</name>
<dbReference type="Gene3D" id="3.30.420.10">
    <property type="entry name" value="Ribonuclease H-like superfamily/Ribonuclease H"/>
    <property type="match status" value="1"/>
</dbReference>
<gene>
    <name evidence="2" type="ORF">V5N11_032913</name>
</gene>
<organism evidence="2 3">
    <name type="scientific">Cardamine amara subsp. amara</name>
    <dbReference type="NCBI Taxonomy" id="228776"/>
    <lineage>
        <taxon>Eukaryota</taxon>
        <taxon>Viridiplantae</taxon>
        <taxon>Streptophyta</taxon>
        <taxon>Embryophyta</taxon>
        <taxon>Tracheophyta</taxon>
        <taxon>Spermatophyta</taxon>
        <taxon>Magnoliopsida</taxon>
        <taxon>eudicotyledons</taxon>
        <taxon>Gunneridae</taxon>
        <taxon>Pentapetalae</taxon>
        <taxon>rosids</taxon>
        <taxon>malvids</taxon>
        <taxon>Brassicales</taxon>
        <taxon>Brassicaceae</taxon>
        <taxon>Cardamineae</taxon>
        <taxon>Cardamine</taxon>
    </lineage>
</organism>
<dbReference type="AlphaFoldDB" id="A0ABD1B2B0"/>
<dbReference type="EMBL" id="JBANAX010000355">
    <property type="protein sequence ID" value="KAL1212944.1"/>
    <property type="molecule type" value="Genomic_DNA"/>
</dbReference>
<feature type="domain" description="Integrase catalytic" evidence="1">
    <location>
        <begin position="137"/>
        <end position="268"/>
    </location>
</feature>
<comment type="caution">
    <text evidence="2">The sequence shown here is derived from an EMBL/GenBank/DDBJ whole genome shotgun (WGS) entry which is preliminary data.</text>
</comment>
<dbReference type="InterPro" id="IPR041588">
    <property type="entry name" value="Integrase_H2C2"/>
</dbReference>
<reference evidence="2 3" key="1">
    <citation type="submission" date="2024-04" db="EMBL/GenBank/DDBJ databases">
        <title>Genome assembly C_amara_ONT_v2.</title>
        <authorList>
            <person name="Yant L."/>
            <person name="Moore C."/>
            <person name="Slenker M."/>
        </authorList>
    </citation>
    <scope>NUCLEOTIDE SEQUENCE [LARGE SCALE GENOMIC DNA]</scope>
    <source>
        <tissue evidence="2">Leaf</tissue>
    </source>
</reference>
<dbReference type="FunFam" id="1.10.340.70:FF:000001">
    <property type="entry name" value="Retrovirus-related Pol polyprotein from transposon gypsy-like Protein"/>
    <property type="match status" value="1"/>
</dbReference>
<accession>A0ABD1B2B0</accession>
<dbReference type="InterPro" id="IPR036397">
    <property type="entry name" value="RNaseH_sf"/>
</dbReference>
<sequence>MHCQGKAPSLSYSHYLCQQLFSWKKYAVKWIRMQSYERIVGDLRNNPGSQPDFSLVQGRLLRKGMLVIPKDSRLTGVIMQEFHYGKLGGHGGVLRTQKRIGELFYWMGMMTDIRRFVASCQVCQRHKYSTLAPGGLLQPLPILSRVWEDISMDFIEGLPKSAGFDSILVVVDRLTKYAHFVGLKHPFTATQVAHVFIQEVVKLHGFPKTIVSDRDKLLLSQFWKELFRLAGTTLCFSTAYHPQSNGQTEVTNRGLETYLRCFSSDKPK</sequence>
<evidence type="ECO:0000313" key="3">
    <source>
        <dbReference type="Proteomes" id="UP001558713"/>
    </source>
</evidence>
<dbReference type="PROSITE" id="PS50994">
    <property type="entry name" value="INTEGRASE"/>
    <property type="match status" value="1"/>
</dbReference>
<evidence type="ECO:0000259" key="1">
    <source>
        <dbReference type="PROSITE" id="PS50994"/>
    </source>
</evidence>
<dbReference type="Gene3D" id="1.10.340.70">
    <property type="match status" value="1"/>
</dbReference>
<dbReference type="InterPro" id="IPR012337">
    <property type="entry name" value="RNaseH-like_sf"/>
</dbReference>
<keyword evidence="3" id="KW-1185">Reference proteome</keyword>
<dbReference type="Proteomes" id="UP001558713">
    <property type="component" value="Unassembled WGS sequence"/>
</dbReference>
<dbReference type="InterPro" id="IPR001584">
    <property type="entry name" value="Integrase_cat-core"/>
</dbReference>
<dbReference type="PANTHER" id="PTHR35046:SF26">
    <property type="entry name" value="RNA-DIRECTED DNA POLYMERASE"/>
    <property type="match status" value="1"/>
</dbReference>
<protein>
    <recommendedName>
        <fullName evidence="1">Integrase catalytic domain-containing protein</fullName>
    </recommendedName>
</protein>
<proteinExistence type="predicted"/>